<gene>
    <name evidence="2" type="ORF">C4900_01995</name>
</gene>
<accession>A0A368HGR4</accession>
<keyword evidence="1" id="KW-1133">Transmembrane helix</keyword>
<feature type="transmembrane region" description="Helical" evidence="1">
    <location>
        <begin position="161"/>
        <end position="183"/>
    </location>
</feature>
<organism evidence="2 3">
    <name type="scientific">Acidiferrobacter thiooxydans</name>
    <dbReference type="NCBI Taxonomy" id="163359"/>
    <lineage>
        <taxon>Bacteria</taxon>
        <taxon>Pseudomonadati</taxon>
        <taxon>Pseudomonadota</taxon>
        <taxon>Gammaproteobacteria</taxon>
        <taxon>Acidiferrobacterales</taxon>
        <taxon>Acidiferrobacteraceae</taxon>
        <taxon>Acidiferrobacter</taxon>
    </lineage>
</organism>
<evidence type="ECO:0000256" key="1">
    <source>
        <dbReference type="SAM" id="Phobius"/>
    </source>
</evidence>
<evidence type="ECO:0000313" key="2">
    <source>
        <dbReference type="EMBL" id="RCN58582.1"/>
    </source>
</evidence>
<feature type="transmembrane region" description="Helical" evidence="1">
    <location>
        <begin position="297"/>
        <end position="317"/>
    </location>
</feature>
<protein>
    <submittedName>
        <fullName evidence="2">Uncharacterized protein</fullName>
    </submittedName>
</protein>
<keyword evidence="1" id="KW-0812">Transmembrane</keyword>
<dbReference type="OrthoDB" id="9950917at2"/>
<reference evidence="2 3" key="1">
    <citation type="submission" date="2018-02" db="EMBL/GenBank/DDBJ databases">
        <title>Insights into the biology of acidophilic members of the Acidiferrobacteraceae family derived from comparative genomic analyses.</title>
        <authorList>
            <person name="Issotta F."/>
            <person name="Thyssen C."/>
            <person name="Mena C."/>
            <person name="Moya A."/>
            <person name="Bellenberg S."/>
            <person name="Sproer C."/>
            <person name="Covarrubias P.C."/>
            <person name="Sand W."/>
            <person name="Quatrini R."/>
            <person name="Vera M."/>
        </authorList>
    </citation>
    <scope>NUCLEOTIDE SEQUENCE [LARGE SCALE GENOMIC DNA]</scope>
    <source>
        <strain evidence="3">m-1</strain>
    </source>
</reference>
<feature type="transmembrane region" description="Helical" evidence="1">
    <location>
        <begin position="111"/>
        <end position="129"/>
    </location>
</feature>
<feature type="transmembrane region" description="Helical" evidence="1">
    <location>
        <begin position="227"/>
        <end position="251"/>
    </location>
</feature>
<feature type="transmembrane region" description="Helical" evidence="1">
    <location>
        <begin position="263"/>
        <end position="285"/>
    </location>
</feature>
<dbReference type="EMBL" id="PSYR01000001">
    <property type="protein sequence ID" value="RCN58582.1"/>
    <property type="molecule type" value="Genomic_DNA"/>
</dbReference>
<dbReference type="RefSeq" id="WP_114282224.1">
    <property type="nucleotide sequence ID" value="NZ_CP080624.1"/>
</dbReference>
<feature type="transmembrane region" description="Helical" evidence="1">
    <location>
        <begin position="195"/>
        <end position="215"/>
    </location>
</feature>
<feature type="transmembrane region" description="Helical" evidence="1">
    <location>
        <begin position="471"/>
        <end position="491"/>
    </location>
</feature>
<evidence type="ECO:0000313" key="3">
    <source>
        <dbReference type="Proteomes" id="UP000253250"/>
    </source>
</evidence>
<keyword evidence="3" id="KW-1185">Reference proteome</keyword>
<keyword evidence="1" id="KW-0472">Membrane</keyword>
<proteinExistence type="predicted"/>
<dbReference type="AlphaFoldDB" id="A0A368HGR4"/>
<feature type="transmembrane region" description="Helical" evidence="1">
    <location>
        <begin position="446"/>
        <end position="465"/>
    </location>
</feature>
<feature type="transmembrane region" description="Helical" evidence="1">
    <location>
        <begin position="77"/>
        <end position="99"/>
    </location>
</feature>
<dbReference type="Proteomes" id="UP000253250">
    <property type="component" value="Unassembled WGS sequence"/>
</dbReference>
<sequence length="509" mass="52609">MNLILLPLIAIPVLALAYRFLGRLALALGEGPGHYSTEPTAAADPGIVAGLHDLGLLGTPLLLAGAAFGLRFGWGPALLAILLSGTTVGAACALAQSRLQAPPAWRTANSIARLLISAILALVWAGLAAHGSRALLTFVVLYLAADRLIPLLLARRADLAGGLLLVAAIGVLFSAIGLSAPLALHGTVRIVIGPYQRLTPVAPVFFYGLLLVMLIQKKRARRLALRPAYGAVGALLLAAVTVCLFVAALVSHPPLVIPRLRQGHLAMALPLLACALPFAAALAPFGDNPVSRRPLSAIYLTLLVEAACAVAFLVATVSDLPDSGAWTHFFDHGPDVVALLGAGVAGSRRLLAAIGLGPWVSETLRASLLLLTAAALESQQEALGRERWPLGRVQPLMATALLGAGLWTIQGLGADSELFLASLLAAGAAFALILAGRAFPGFMVSLGYILLALADIAVIVIGWTGAASHPIRAVLAVAVITFEVVAAARIWGSPSRSKDHAPRNTGHQP</sequence>
<comment type="caution">
    <text evidence="2">The sequence shown here is derived from an EMBL/GenBank/DDBJ whole genome shotgun (WGS) entry which is preliminary data.</text>
</comment>
<feature type="transmembrane region" description="Helical" evidence="1">
    <location>
        <begin position="135"/>
        <end position="154"/>
    </location>
</feature>
<name>A0A368HGR4_9GAMM</name>
<feature type="transmembrane region" description="Helical" evidence="1">
    <location>
        <begin position="418"/>
        <end position="439"/>
    </location>
</feature>